<dbReference type="FunFam" id="3.30.300.30:FF:000005">
    <property type="entry name" value="Acyl-coenzyme A synthetase ACSM5, mitochondrial"/>
    <property type="match status" value="1"/>
</dbReference>
<gene>
    <name evidence="18 19" type="primary">ACSM3</name>
</gene>
<feature type="region of interest" description="Disordered" evidence="14">
    <location>
        <begin position="26"/>
        <end position="56"/>
    </location>
</feature>
<dbReference type="InterPro" id="IPR045851">
    <property type="entry name" value="AMP-bd_C_sf"/>
</dbReference>
<evidence type="ECO:0000256" key="4">
    <source>
        <dbReference type="ARBA" id="ARBA00022598"/>
    </source>
</evidence>
<dbReference type="SUPFAM" id="SSF56801">
    <property type="entry name" value="Acetyl-CoA synthetase-like"/>
    <property type="match status" value="1"/>
</dbReference>
<dbReference type="InterPro" id="IPR025110">
    <property type="entry name" value="AMP-bd_C"/>
</dbReference>
<evidence type="ECO:0000313" key="17">
    <source>
        <dbReference type="Proteomes" id="UP001318040"/>
    </source>
</evidence>
<evidence type="ECO:0000256" key="1">
    <source>
        <dbReference type="ARBA" id="ARBA00001936"/>
    </source>
</evidence>
<dbReference type="InterPro" id="IPR042099">
    <property type="entry name" value="ANL_N_sf"/>
</dbReference>
<dbReference type="InterPro" id="IPR000873">
    <property type="entry name" value="AMP-dep_synth/lig_dom"/>
</dbReference>
<keyword evidence="4" id="KW-0436">Ligase</keyword>
<evidence type="ECO:0000256" key="9">
    <source>
        <dbReference type="ARBA" id="ARBA00022842"/>
    </source>
</evidence>
<dbReference type="GO" id="GO:0006637">
    <property type="term" value="P:acyl-CoA metabolic process"/>
    <property type="evidence" value="ECO:0007669"/>
    <property type="project" value="TreeGrafter"/>
</dbReference>
<evidence type="ECO:0000313" key="19">
    <source>
        <dbReference type="RefSeq" id="XP_032816878.1"/>
    </source>
</evidence>
<comment type="cofactor">
    <cofactor evidence="1">
        <name>Mn(2+)</name>
        <dbReference type="ChEBI" id="CHEBI:29035"/>
    </cofactor>
</comment>
<keyword evidence="10" id="KW-0443">Lipid metabolism</keyword>
<evidence type="ECO:0000256" key="6">
    <source>
        <dbReference type="ARBA" id="ARBA00022741"/>
    </source>
</evidence>
<dbReference type="EC" id="6.2.1.2" evidence="12"/>
<dbReference type="GO" id="GO:0006633">
    <property type="term" value="P:fatty acid biosynthetic process"/>
    <property type="evidence" value="ECO:0007669"/>
    <property type="project" value="TreeGrafter"/>
</dbReference>
<evidence type="ECO:0000256" key="13">
    <source>
        <dbReference type="ARBA" id="ARBA00048477"/>
    </source>
</evidence>
<keyword evidence="17" id="KW-1185">Reference proteome</keyword>
<evidence type="ECO:0000256" key="7">
    <source>
        <dbReference type="ARBA" id="ARBA00022832"/>
    </source>
</evidence>
<evidence type="ECO:0000256" key="8">
    <source>
        <dbReference type="ARBA" id="ARBA00022840"/>
    </source>
</evidence>
<dbReference type="RefSeq" id="XP_032816878.1">
    <property type="nucleotide sequence ID" value="XM_032960987.1"/>
</dbReference>
<dbReference type="GO" id="GO:0004321">
    <property type="term" value="F:fatty-acyl-CoA synthase activity"/>
    <property type="evidence" value="ECO:0007669"/>
    <property type="project" value="TreeGrafter"/>
</dbReference>
<dbReference type="InterPro" id="IPR051087">
    <property type="entry name" value="Mitochondrial_ACSM"/>
</dbReference>
<comment type="subcellular location">
    <subcellularLocation>
        <location evidence="2">Mitochondrion</location>
    </subcellularLocation>
</comment>
<keyword evidence="11" id="KW-0496">Mitochondrion</keyword>
<keyword evidence="9" id="KW-0460">Magnesium</keyword>
<keyword evidence="6" id="KW-0547">Nucleotide-binding</keyword>
<name>A0AAJ7X0T4_PETMA</name>
<reference evidence="18 19" key="1">
    <citation type="submission" date="2025-04" db="UniProtKB">
        <authorList>
            <consortium name="RefSeq"/>
        </authorList>
    </citation>
    <scope>IDENTIFICATION</scope>
    <source>
        <tissue evidence="18 19">Sperm</tissue>
    </source>
</reference>
<evidence type="ECO:0000259" key="16">
    <source>
        <dbReference type="Pfam" id="PF13193"/>
    </source>
</evidence>
<proteinExistence type="inferred from homology"/>
<evidence type="ECO:0000259" key="15">
    <source>
        <dbReference type="Pfam" id="PF00501"/>
    </source>
</evidence>
<evidence type="ECO:0000256" key="2">
    <source>
        <dbReference type="ARBA" id="ARBA00004173"/>
    </source>
</evidence>
<dbReference type="Pfam" id="PF00501">
    <property type="entry name" value="AMP-binding"/>
    <property type="match status" value="1"/>
</dbReference>
<comment type="catalytic activity">
    <reaction evidence="13">
        <text>a medium-chain fatty acid + ATP + CoA = a medium-chain fatty acyl-CoA + AMP + diphosphate</text>
        <dbReference type="Rhea" id="RHEA:48340"/>
        <dbReference type="ChEBI" id="CHEBI:30616"/>
        <dbReference type="ChEBI" id="CHEBI:33019"/>
        <dbReference type="ChEBI" id="CHEBI:57287"/>
        <dbReference type="ChEBI" id="CHEBI:59558"/>
        <dbReference type="ChEBI" id="CHEBI:90546"/>
        <dbReference type="ChEBI" id="CHEBI:456215"/>
        <dbReference type="EC" id="6.2.1.2"/>
    </reaction>
    <physiologicalReaction direction="left-to-right" evidence="13">
        <dbReference type="Rhea" id="RHEA:48341"/>
    </physiologicalReaction>
</comment>
<dbReference type="RefSeq" id="XP_032816877.1">
    <property type="nucleotide sequence ID" value="XM_032960986.1"/>
</dbReference>
<accession>A0AAJ7X0T4</accession>
<keyword evidence="8" id="KW-0067">ATP-binding</keyword>
<evidence type="ECO:0000256" key="14">
    <source>
        <dbReference type="SAM" id="MobiDB-lite"/>
    </source>
</evidence>
<dbReference type="Gene3D" id="3.30.300.30">
    <property type="match status" value="1"/>
</dbReference>
<dbReference type="PANTHER" id="PTHR43605:SF10">
    <property type="entry name" value="ACYL-COA SYNTHETASE MEDIUM CHAIN FAMILY MEMBER 3"/>
    <property type="match status" value="1"/>
</dbReference>
<organism evidence="17 18">
    <name type="scientific">Petromyzon marinus</name>
    <name type="common">Sea lamprey</name>
    <dbReference type="NCBI Taxonomy" id="7757"/>
    <lineage>
        <taxon>Eukaryota</taxon>
        <taxon>Metazoa</taxon>
        <taxon>Chordata</taxon>
        <taxon>Craniata</taxon>
        <taxon>Vertebrata</taxon>
        <taxon>Cyclostomata</taxon>
        <taxon>Hyperoartia</taxon>
        <taxon>Petromyzontiformes</taxon>
        <taxon>Petromyzontidae</taxon>
        <taxon>Petromyzon</taxon>
    </lineage>
</organism>
<comment type="similarity">
    <text evidence="3">Belongs to the ATP-dependent AMP-binding enzyme family.</text>
</comment>
<keyword evidence="7" id="KW-0276">Fatty acid metabolism</keyword>
<dbReference type="GO" id="GO:0046872">
    <property type="term" value="F:metal ion binding"/>
    <property type="evidence" value="ECO:0007669"/>
    <property type="project" value="UniProtKB-KW"/>
</dbReference>
<dbReference type="InterPro" id="IPR020845">
    <property type="entry name" value="AMP-binding_CS"/>
</dbReference>
<dbReference type="GO" id="GO:0031956">
    <property type="term" value="F:medium-chain fatty acid-CoA ligase activity"/>
    <property type="evidence" value="ECO:0007669"/>
    <property type="project" value="UniProtKB-EC"/>
</dbReference>
<dbReference type="GO" id="GO:0005524">
    <property type="term" value="F:ATP binding"/>
    <property type="evidence" value="ECO:0007669"/>
    <property type="project" value="UniProtKB-KW"/>
</dbReference>
<dbReference type="PANTHER" id="PTHR43605">
    <property type="entry name" value="ACYL-COENZYME A SYNTHETASE"/>
    <property type="match status" value="1"/>
</dbReference>
<feature type="domain" description="AMP-binding enzyme C-terminal" evidence="16">
    <location>
        <begin position="514"/>
        <end position="594"/>
    </location>
</feature>
<evidence type="ECO:0000256" key="10">
    <source>
        <dbReference type="ARBA" id="ARBA00023098"/>
    </source>
</evidence>
<evidence type="ECO:0000256" key="11">
    <source>
        <dbReference type="ARBA" id="ARBA00023128"/>
    </source>
</evidence>
<dbReference type="GO" id="GO:0005759">
    <property type="term" value="C:mitochondrial matrix"/>
    <property type="evidence" value="ECO:0007669"/>
    <property type="project" value="TreeGrafter"/>
</dbReference>
<sequence length="608" mass="67814">MASRQWLKRGLGRWRWHRRPNVSALEDRRSGAHPVAGRALSSRSEPRDPSGKANNFADYDSMRRDFSLTVPDHFNFAGDVLDKWAQIEEQQQGFGEPKPALWWVGAGGGDGGEERWGFRELAERSRKAANVLTGACGLGRGDRLLLVLPRVPEWWLLNVACIRAGVVLIPGTAQLTARDVRNRLLACGARCVVTDESLAPLVDLVLPECPRVSSRLLVSAAGRRDGWLSFRDEFRAASSRHECVKTDSKEVMTIFFTSGTTGSPKMTVHSHGSFGLGLTTNGRFWLDLTPADVMWNTSDTGWAKSAWSSVFAPWTQGSSVFVRAMHRFDSRTVLKTLVDYPITTFCSAPTAYRMMVQEDVASFKFRSLQHCVSAGEPINPEVMEAWKRTTGLDIYEGYGQTETVLVCGTFKGMKIKPGSMGKASPGYQVEVIDEQGEVVAAGEEGDLAIRIKPQRPPWLFTEYLDDPRSSAATERGDFYVTGDRATRDRDGYFWFVGRADDVILSAGYRIGPFEVESALIEHPAVVESAVTSSPDPVRGEVVKAFIVLTKEYKSRSPQPLIAELQDHVRTVTAPYKYPRKIEFVDQLPKTVSGKIRRVELRKKEWDRS</sequence>
<feature type="domain" description="AMP-dependent synthetase/ligase" evidence="15">
    <location>
        <begin position="89"/>
        <end position="450"/>
    </location>
</feature>
<evidence type="ECO:0000256" key="5">
    <source>
        <dbReference type="ARBA" id="ARBA00022723"/>
    </source>
</evidence>
<dbReference type="Gene3D" id="3.40.50.12780">
    <property type="entry name" value="N-terminal domain of ligase-like"/>
    <property type="match status" value="1"/>
</dbReference>
<dbReference type="PROSITE" id="PS00455">
    <property type="entry name" value="AMP_BINDING"/>
    <property type="match status" value="1"/>
</dbReference>
<dbReference type="Pfam" id="PF13193">
    <property type="entry name" value="AMP-binding_C"/>
    <property type="match status" value="1"/>
</dbReference>
<dbReference type="FunFam" id="3.40.50.12780:FF:000007">
    <property type="entry name" value="Acyl-coenzyme A synthetase ACSM2A, mitochondrial"/>
    <property type="match status" value="1"/>
</dbReference>
<dbReference type="AlphaFoldDB" id="A0AAJ7X0T4"/>
<evidence type="ECO:0000313" key="18">
    <source>
        <dbReference type="RefSeq" id="XP_032816877.1"/>
    </source>
</evidence>
<keyword evidence="5" id="KW-0479">Metal-binding</keyword>
<evidence type="ECO:0000256" key="3">
    <source>
        <dbReference type="ARBA" id="ARBA00006432"/>
    </source>
</evidence>
<evidence type="ECO:0000256" key="12">
    <source>
        <dbReference type="ARBA" id="ARBA00039009"/>
    </source>
</evidence>
<protein>
    <recommendedName>
        <fullName evidence="12">medium-chain acyl-CoA ligase</fullName>
        <ecNumber evidence="12">6.2.1.2</ecNumber>
    </recommendedName>
</protein>
<dbReference type="Proteomes" id="UP001318040">
    <property type="component" value="Chromosome 26"/>
</dbReference>
<dbReference type="KEGG" id="pmrn:116946115"/>